<dbReference type="SMART" id="SM00355">
    <property type="entry name" value="ZnF_C2H2"/>
    <property type="match status" value="9"/>
</dbReference>
<keyword evidence="1" id="KW-0862">Zinc</keyword>
<dbReference type="PROSITE" id="PS00028">
    <property type="entry name" value="ZINC_FINGER_C2H2_1"/>
    <property type="match status" value="4"/>
</dbReference>
<name>A0A1B0EX87_LUTLO</name>
<dbReference type="VEuPathDB" id="VectorBase:LLONM1_004255"/>
<dbReference type="InterPro" id="IPR036236">
    <property type="entry name" value="Znf_C2H2_sf"/>
</dbReference>
<dbReference type="AlphaFoldDB" id="A0A1B0EX87"/>
<dbReference type="EnsemblMetazoa" id="LLOJ009082-RA">
    <property type="protein sequence ID" value="LLOJ009082-PA"/>
    <property type="gene ID" value="LLOJ009082"/>
</dbReference>
<dbReference type="Gene3D" id="3.30.160.60">
    <property type="entry name" value="Classic Zinc Finger"/>
    <property type="match status" value="3"/>
</dbReference>
<evidence type="ECO:0000256" key="1">
    <source>
        <dbReference type="PROSITE-ProRule" id="PRU00042"/>
    </source>
</evidence>
<dbReference type="EMBL" id="AJWK01030990">
    <property type="status" value="NOT_ANNOTATED_CDS"/>
    <property type="molecule type" value="Genomic_DNA"/>
</dbReference>
<feature type="domain" description="C2H2-type" evidence="2">
    <location>
        <begin position="149"/>
        <end position="176"/>
    </location>
</feature>
<dbReference type="PROSITE" id="PS50157">
    <property type="entry name" value="ZINC_FINGER_C2H2_2"/>
    <property type="match status" value="2"/>
</dbReference>
<dbReference type="InterPro" id="IPR013087">
    <property type="entry name" value="Znf_C2H2_type"/>
</dbReference>
<sequence length="498" mass="58977">MDNPENPILKKELYILYDIFADHDTNIEFFKISEDNVSSNELEGNKRYLCRICNTPLDTFALFSSHMMHHLQEKKFHCRICLKNAKSFTPLLRDHLKTHSADPCIFCPYCREEFSILQHGSYEEHLLTHKEYQEQMKEMGLRNLQRMLYICNECGKIFWHPCNLQTHHFVHHTKKVVKQVEFLDYNCPYCERNFETEDEFHRHLVQKHKGRVMQNIEGMHRKGAQEVQQDDTQSEEPKEQHCQYCSAKMLGRDALKGHIRIYHREFLKNSHRPVSTRTYARSLIDLTSLQKHENHFKMLESMRNNVENRENNENSHGKPANSLAAKKEFKCIICGAIFDSKEVQEQHTWSHRIKEKRVKKRMNKSIGYYNFASKEEGGSTCPLCNVVVKEKKWLYVHIENFHKVFCIICKICGFEARSIDSLEGHEDEHRDVEEFLQPHVVKKNVQKIDGECLNISMETEKDLVDVEVKEEPDVMIKHEPQEAKIETNEQISFNLHRS</sequence>
<organism evidence="3 4">
    <name type="scientific">Lutzomyia longipalpis</name>
    <name type="common">Sand fly</name>
    <dbReference type="NCBI Taxonomy" id="7200"/>
    <lineage>
        <taxon>Eukaryota</taxon>
        <taxon>Metazoa</taxon>
        <taxon>Ecdysozoa</taxon>
        <taxon>Arthropoda</taxon>
        <taxon>Hexapoda</taxon>
        <taxon>Insecta</taxon>
        <taxon>Pterygota</taxon>
        <taxon>Neoptera</taxon>
        <taxon>Endopterygota</taxon>
        <taxon>Diptera</taxon>
        <taxon>Nematocera</taxon>
        <taxon>Psychodoidea</taxon>
        <taxon>Psychodidae</taxon>
        <taxon>Lutzomyia</taxon>
        <taxon>Lutzomyia</taxon>
    </lineage>
</organism>
<reference evidence="3" key="1">
    <citation type="submission" date="2020-05" db="UniProtKB">
        <authorList>
            <consortium name="EnsemblMetazoa"/>
        </authorList>
    </citation>
    <scope>IDENTIFICATION</scope>
    <source>
        <strain evidence="3">Jacobina</strain>
    </source>
</reference>
<evidence type="ECO:0000259" key="2">
    <source>
        <dbReference type="PROSITE" id="PS50157"/>
    </source>
</evidence>
<evidence type="ECO:0000313" key="4">
    <source>
        <dbReference type="Proteomes" id="UP000092461"/>
    </source>
</evidence>
<dbReference type="GO" id="GO:0010468">
    <property type="term" value="P:regulation of gene expression"/>
    <property type="evidence" value="ECO:0007669"/>
    <property type="project" value="TreeGrafter"/>
</dbReference>
<dbReference type="GO" id="GO:0008270">
    <property type="term" value="F:zinc ion binding"/>
    <property type="evidence" value="ECO:0007669"/>
    <property type="project" value="UniProtKB-KW"/>
</dbReference>
<dbReference type="VEuPathDB" id="VectorBase:LLOJ009082"/>
<keyword evidence="1" id="KW-0863">Zinc-finger</keyword>
<protein>
    <recommendedName>
        <fullName evidence="2">C2H2-type domain-containing protein</fullName>
    </recommendedName>
</protein>
<dbReference type="Proteomes" id="UP000092461">
    <property type="component" value="Unassembled WGS sequence"/>
</dbReference>
<dbReference type="PANTHER" id="PTHR16515">
    <property type="entry name" value="PR DOMAIN ZINC FINGER PROTEIN"/>
    <property type="match status" value="1"/>
</dbReference>
<dbReference type="SUPFAM" id="SSF57667">
    <property type="entry name" value="beta-beta-alpha zinc fingers"/>
    <property type="match status" value="2"/>
</dbReference>
<dbReference type="PANTHER" id="PTHR16515:SF54">
    <property type="entry name" value="GROWTH FACTOR-INDEPENDENT 1B TRANSCRIPTION REPRESSOR"/>
    <property type="match status" value="1"/>
</dbReference>
<keyword evidence="1" id="KW-0479">Metal-binding</keyword>
<feature type="domain" description="C2H2-type" evidence="2">
    <location>
        <begin position="185"/>
        <end position="213"/>
    </location>
</feature>
<accession>A0A1B0EX87</accession>
<dbReference type="InterPro" id="IPR050331">
    <property type="entry name" value="Zinc_finger"/>
</dbReference>
<evidence type="ECO:0000313" key="3">
    <source>
        <dbReference type="EnsemblMetazoa" id="LLOJ009082-PA"/>
    </source>
</evidence>
<dbReference type="GO" id="GO:0005634">
    <property type="term" value="C:nucleus"/>
    <property type="evidence" value="ECO:0007669"/>
    <property type="project" value="TreeGrafter"/>
</dbReference>
<keyword evidence="4" id="KW-1185">Reference proteome</keyword>
<proteinExistence type="predicted"/>